<feature type="signal peptide" evidence="1">
    <location>
        <begin position="1"/>
        <end position="15"/>
    </location>
</feature>
<evidence type="ECO:0000256" key="1">
    <source>
        <dbReference type="SAM" id="SignalP"/>
    </source>
</evidence>
<feature type="chain" id="PRO_5014636872" evidence="1">
    <location>
        <begin position="16"/>
        <end position="183"/>
    </location>
</feature>
<keyword evidence="1" id="KW-0732">Signal</keyword>
<accession>A0A2M4DA65</accession>
<dbReference type="AlphaFoldDB" id="A0A2M4DA65"/>
<proteinExistence type="predicted"/>
<dbReference type="EMBL" id="GGFL01009760">
    <property type="protein sequence ID" value="MBW73938.1"/>
    <property type="molecule type" value="Transcribed_RNA"/>
</dbReference>
<reference evidence="2" key="1">
    <citation type="submission" date="2018-01" db="EMBL/GenBank/DDBJ databases">
        <title>An insight into the sialome of Amazonian anophelines.</title>
        <authorList>
            <person name="Ribeiro J.M."/>
            <person name="Scarpassa V."/>
            <person name="Calvo E."/>
        </authorList>
    </citation>
    <scope>NUCLEOTIDE SEQUENCE</scope>
</reference>
<evidence type="ECO:0000313" key="2">
    <source>
        <dbReference type="EMBL" id="MBW73938.1"/>
    </source>
</evidence>
<protein>
    <submittedName>
        <fullName evidence="2">Putative secreted protein</fullName>
    </submittedName>
</protein>
<name>A0A2M4DA65_ANODA</name>
<organism evidence="2">
    <name type="scientific">Anopheles darlingi</name>
    <name type="common">Mosquito</name>
    <dbReference type="NCBI Taxonomy" id="43151"/>
    <lineage>
        <taxon>Eukaryota</taxon>
        <taxon>Metazoa</taxon>
        <taxon>Ecdysozoa</taxon>
        <taxon>Arthropoda</taxon>
        <taxon>Hexapoda</taxon>
        <taxon>Insecta</taxon>
        <taxon>Pterygota</taxon>
        <taxon>Neoptera</taxon>
        <taxon>Endopterygota</taxon>
        <taxon>Diptera</taxon>
        <taxon>Nematocera</taxon>
        <taxon>Culicoidea</taxon>
        <taxon>Culicidae</taxon>
        <taxon>Anophelinae</taxon>
        <taxon>Anopheles</taxon>
    </lineage>
</organism>
<sequence length="183" mass="20432">MFLSLSISLCIPTLASVGSLEYLVLPFFSPAKKGKKLEKRAQVPWQHACMAVNASSVPLTGRHHKIKTQHKQTRTTNRNAIPGAAERMRRGATNSTNSIERRMGNVSWARCFKNKTQIFPAAYCATSTSTTIRKAPDPGRCFIELFDDDAAAPSPKTTLVVSYLTRRMFSFRIMFSRGAVFTR</sequence>